<organism evidence="3 4">
    <name type="scientific">Brassica carinata</name>
    <name type="common">Ethiopian mustard</name>
    <name type="synonym">Abyssinian cabbage</name>
    <dbReference type="NCBI Taxonomy" id="52824"/>
    <lineage>
        <taxon>Eukaryota</taxon>
        <taxon>Viridiplantae</taxon>
        <taxon>Streptophyta</taxon>
        <taxon>Embryophyta</taxon>
        <taxon>Tracheophyta</taxon>
        <taxon>Spermatophyta</taxon>
        <taxon>Magnoliopsida</taxon>
        <taxon>eudicotyledons</taxon>
        <taxon>Gunneridae</taxon>
        <taxon>Pentapetalae</taxon>
        <taxon>rosids</taxon>
        <taxon>malvids</taxon>
        <taxon>Brassicales</taxon>
        <taxon>Brassicaceae</taxon>
        <taxon>Brassiceae</taxon>
        <taxon>Brassica</taxon>
    </lineage>
</organism>
<dbReference type="Pfam" id="PF00168">
    <property type="entry name" value="C2"/>
    <property type="match status" value="1"/>
</dbReference>
<dbReference type="InterPro" id="IPR044750">
    <property type="entry name" value="C2_SRC2/BAP"/>
</dbReference>
<dbReference type="InterPro" id="IPR000008">
    <property type="entry name" value="C2_dom"/>
</dbReference>
<dbReference type="OrthoDB" id="884464at2759"/>
<proteinExistence type="predicted"/>
<sequence length="183" mass="20441">MSREKSLLISSTTEKPKPQESLVSSSASASGKEKRMPIRKLEITAISAEGLLLDGRKPVKKNAFVSFDCNGAIVRTRVDKVGGGYPVWEDKLETEFSLPEKKKKESFMYVGVYCQVSGKEKHVGTARVPVKDFTGGYAPEGFLHYLSYRLWDEYGKRNGIVNFSARIVPVNKAAGTLRSFWLR</sequence>
<keyword evidence="4" id="KW-1185">Reference proteome</keyword>
<dbReference type="EMBL" id="JAAMPC010000001">
    <property type="protein sequence ID" value="KAG2331077.1"/>
    <property type="molecule type" value="Genomic_DNA"/>
</dbReference>
<dbReference type="InterPro" id="IPR035892">
    <property type="entry name" value="C2_domain_sf"/>
</dbReference>
<accession>A0A8X8BEP7</accession>
<evidence type="ECO:0000313" key="4">
    <source>
        <dbReference type="Proteomes" id="UP000886595"/>
    </source>
</evidence>
<dbReference type="SMART" id="SM00239">
    <property type="entry name" value="C2"/>
    <property type="match status" value="1"/>
</dbReference>
<gene>
    <name evidence="3" type="ORF">Bca52824_002257</name>
</gene>
<dbReference type="CDD" id="cd04051">
    <property type="entry name" value="C2_SRC2_like"/>
    <property type="match status" value="1"/>
</dbReference>
<evidence type="ECO:0000259" key="2">
    <source>
        <dbReference type="PROSITE" id="PS50004"/>
    </source>
</evidence>
<protein>
    <recommendedName>
        <fullName evidence="2">C2 domain-containing protein</fullName>
    </recommendedName>
</protein>
<dbReference type="GO" id="GO:0006952">
    <property type="term" value="P:defense response"/>
    <property type="evidence" value="ECO:0007669"/>
    <property type="project" value="InterPro"/>
</dbReference>
<evidence type="ECO:0000256" key="1">
    <source>
        <dbReference type="SAM" id="MobiDB-lite"/>
    </source>
</evidence>
<comment type="caution">
    <text evidence="3">The sequence shown here is derived from an EMBL/GenBank/DDBJ whole genome shotgun (WGS) entry which is preliminary data.</text>
</comment>
<name>A0A8X8BEP7_BRACI</name>
<dbReference type="PANTHER" id="PTHR32246:SF112">
    <property type="entry name" value="C2 DOMAIN-CONTAINING PROTEIN"/>
    <property type="match status" value="1"/>
</dbReference>
<feature type="domain" description="C2" evidence="2">
    <location>
        <begin position="17"/>
        <end position="144"/>
    </location>
</feature>
<dbReference type="Proteomes" id="UP000886595">
    <property type="component" value="Unassembled WGS sequence"/>
</dbReference>
<evidence type="ECO:0000313" key="3">
    <source>
        <dbReference type="EMBL" id="KAG2331077.1"/>
    </source>
</evidence>
<dbReference type="PANTHER" id="PTHR32246">
    <property type="entry name" value="INGRESSION PROTEIN FIC1"/>
    <property type="match status" value="1"/>
</dbReference>
<dbReference type="Gene3D" id="2.60.40.150">
    <property type="entry name" value="C2 domain"/>
    <property type="match status" value="1"/>
</dbReference>
<dbReference type="PROSITE" id="PS50004">
    <property type="entry name" value="C2"/>
    <property type="match status" value="1"/>
</dbReference>
<reference evidence="3 4" key="1">
    <citation type="submission" date="2020-02" db="EMBL/GenBank/DDBJ databases">
        <authorList>
            <person name="Ma Q."/>
            <person name="Huang Y."/>
            <person name="Song X."/>
            <person name="Pei D."/>
        </authorList>
    </citation>
    <scope>NUCLEOTIDE SEQUENCE [LARGE SCALE GENOMIC DNA]</scope>
    <source>
        <strain evidence="3">Sxm20200214</strain>
        <tissue evidence="3">Leaf</tissue>
    </source>
</reference>
<dbReference type="AlphaFoldDB" id="A0A8X8BEP7"/>
<dbReference type="SUPFAM" id="SSF49562">
    <property type="entry name" value="C2 domain (Calcium/lipid-binding domain, CaLB)"/>
    <property type="match status" value="1"/>
</dbReference>
<feature type="region of interest" description="Disordered" evidence="1">
    <location>
        <begin position="1"/>
        <end position="34"/>
    </location>
</feature>